<proteinExistence type="predicted"/>
<dbReference type="EMBL" id="CP071520">
    <property type="protein sequence ID" value="QSX94269.1"/>
    <property type="molecule type" value="Genomic_DNA"/>
</dbReference>
<dbReference type="Proteomes" id="UP000662821">
    <property type="component" value="Chromosome"/>
</dbReference>
<sequence>MYANTQFSDRVMKVNHAGEQGAIGIYTGQIFMARWTASHIVQELLHHRHSWRLRLQRGFKIWPMTGMAGKEKRSGETSRIVFC</sequence>
<reference evidence="1 2" key="1">
    <citation type="submission" date="2021-03" db="EMBL/GenBank/DDBJ databases">
        <title>Draft genome sequence of Janthinobacterium sp. strain PLB02 isolated from infected primmorphs (Lubomirskia baicalensis).</title>
        <authorList>
            <person name="Chernogor L.I."/>
            <person name="Belikov S.I."/>
            <person name="Petrushin I.S."/>
        </authorList>
    </citation>
    <scope>NUCLEOTIDE SEQUENCE [LARGE SCALE GENOMIC DNA]</scope>
    <source>
        <strain evidence="1 2">PLB02</strain>
    </source>
</reference>
<dbReference type="Pfam" id="PF03232">
    <property type="entry name" value="COQ7"/>
    <property type="match status" value="1"/>
</dbReference>
<name>A0AAJ4MNP4_9BURK</name>
<evidence type="ECO:0000313" key="2">
    <source>
        <dbReference type="Proteomes" id="UP000662821"/>
    </source>
</evidence>
<dbReference type="AlphaFoldDB" id="A0AAJ4MNP4"/>
<evidence type="ECO:0000313" key="1">
    <source>
        <dbReference type="EMBL" id="QSX94269.1"/>
    </source>
</evidence>
<gene>
    <name evidence="1" type="ORF">J3P46_16075</name>
</gene>
<accession>A0AAJ4MNP4</accession>
<organism evidence="1 2">
    <name type="scientific">Janthinobacterium lividum</name>
    <dbReference type="NCBI Taxonomy" id="29581"/>
    <lineage>
        <taxon>Bacteria</taxon>
        <taxon>Pseudomonadati</taxon>
        <taxon>Pseudomonadota</taxon>
        <taxon>Betaproteobacteria</taxon>
        <taxon>Burkholderiales</taxon>
        <taxon>Oxalobacteraceae</taxon>
        <taxon>Janthinobacterium</taxon>
    </lineage>
</organism>
<dbReference type="RefSeq" id="WP_151095394.1">
    <property type="nucleotide sequence ID" value="NZ_VZAB01000002.1"/>
</dbReference>
<protein>
    <submittedName>
        <fullName evidence="1">Demethoxyubiquinone hydroxylase family protein</fullName>
    </submittedName>
</protein>